<sequence>MRRSLFVLLTANGVSLTGNALSMLAVPWFVLRTTGSPVRTGLAAFASALPVVVSAAFSGALIDRIGLRRTSVWSDLLSGLMVIAIPVLYLTTGLSFELLLVLLFARWLLATPGETAREAIVPDLAVRARVTMERATAAYDGAYRGAKMVGAPLGGLLIVWLSPTDVLFLDGATFLLSAALVRVGVPSTAGPERDGGYLDGLGEGLAFLWNDRLLRSAVGMILITNLLDAGLGQVLLPLYARDVAHDPRAFGLLVGAVGAGAVAGTVAYAALGARLP</sequence>
<keyword evidence="4 7" id="KW-0812">Transmembrane</keyword>
<evidence type="ECO:0000256" key="3">
    <source>
        <dbReference type="ARBA" id="ARBA00022475"/>
    </source>
</evidence>
<evidence type="ECO:0000256" key="4">
    <source>
        <dbReference type="ARBA" id="ARBA00022692"/>
    </source>
</evidence>
<feature type="transmembrane region" description="Helical" evidence="7">
    <location>
        <begin position="217"/>
        <end position="238"/>
    </location>
</feature>
<dbReference type="Proteomes" id="UP001589627">
    <property type="component" value="Unassembled WGS sequence"/>
</dbReference>
<keyword evidence="9" id="KW-1185">Reference proteome</keyword>
<dbReference type="RefSeq" id="WP_378209314.1">
    <property type="nucleotide sequence ID" value="NZ_JBHLZP010000282.1"/>
</dbReference>
<keyword evidence="3" id="KW-1003">Cell membrane</keyword>
<feature type="transmembrane region" description="Helical" evidence="7">
    <location>
        <begin position="250"/>
        <end position="271"/>
    </location>
</feature>
<dbReference type="PANTHER" id="PTHR23513:SF6">
    <property type="entry name" value="MAJOR FACILITATOR SUPERFAMILY ASSOCIATED DOMAIN-CONTAINING PROTEIN"/>
    <property type="match status" value="1"/>
</dbReference>
<comment type="subcellular location">
    <subcellularLocation>
        <location evidence="1">Cell membrane</location>
        <topology evidence="1">Multi-pass membrane protein</topology>
    </subcellularLocation>
</comment>
<comment type="caution">
    <text evidence="8">The sequence shown here is derived from an EMBL/GenBank/DDBJ whole genome shotgun (WGS) entry which is preliminary data.</text>
</comment>
<evidence type="ECO:0000256" key="2">
    <source>
        <dbReference type="ARBA" id="ARBA00022448"/>
    </source>
</evidence>
<reference evidence="8 9" key="1">
    <citation type="submission" date="2024-09" db="EMBL/GenBank/DDBJ databases">
        <authorList>
            <person name="Sun Q."/>
            <person name="Mori K."/>
        </authorList>
    </citation>
    <scope>NUCLEOTIDE SEQUENCE [LARGE SCALE GENOMIC DNA]</scope>
    <source>
        <strain evidence="8 9">TBRC 0563</strain>
    </source>
</reference>
<dbReference type="InterPro" id="IPR010290">
    <property type="entry name" value="TM_effector"/>
</dbReference>
<dbReference type="SUPFAM" id="SSF103473">
    <property type="entry name" value="MFS general substrate transporter"/>
    <property type="match status" value="1"/>
</dbReference>
<evidence type="ECO:0000313" key="9">
    <source>
        <dbReference type="Proteomes" id="UP001589627"/>
    </source>
</evidence>
<evidence type="ECO:0000256" key="6">
    <source>
        <dbReference type="ARBA" id="ARBA00023136"/>
    </source>
</evidence>
<feature type="non-terminal residue" evidence="8">
    <location>
        <position position="276"/>
    </location>
</feature>
<evidence type="ECO:0000313" key="8">
    <source>
        <dbReference type="EMBL" id="MFB9836501.1"/>
    </source>
</evidence>
<keyword evidence="5 7" id="KW-1133">Transmembrane helix</keyword>
<proteinExistence type="predicted"/>
<dbReference type="InterPro" id="IPR036259">
    <property type="entry name" value="MFS_trans_sf"/>
</dbReference>
<dbReference type="EMBL" id="JBHLZP010000282">
    <property type="protein sequence ID" value="MFB9836501.1"/>
    <property type="molecule type" value="Genomic_DNA"/>
</dbReference>
<keyword evidence="6 7" id="KW-0472">Membrane</keyword>
<evidence type="ECO:0000256" key="7">
    <source>
        <dbReference type="SAM" id="Phobius"/>
    </source>
</evidence>
<dbReference type="Pfam" id="PF05977">
    <property type="entry name" value="MFS_3"/>
    <property type="match status" value="1"/>
</dbReference>
<evidence type="ECO:0000256" key="5">
    <source>
        <dbReference type="ARBA" id="ARBA00022989"/>
    </source>
</evidence>
<feature type="transmembrane region" description="Helical" evidence="7">
    <location>
        <begin position="40"/>
        <end position="62"/>
    </location>
</feature>
<organism evidence="8 9">
    <name type="scientific">Actinoallomurus acaciae</name>
    <dbReference type="NCBI Taxonomy" id="502577"/>
    <lineage>
        <taxon>Bacteria</taxon>
        <taxon>Bacillati</taxon>
        <taxon>Actinomycetota</taxon>
        <taxon>Actinomycetes</taxon>
        <taxon>Streptosporangiales</taxon>
        <taxon>Thermomonosporaceae</taxon>
        <taxon>Actinoallomurus</taxon>
    </lineage>
</organism>
<accession>A0ABV5YN75</accession>
<dbReference type="PANTHER" id="PTHR23513">
    <property type="entry name" value="INTEGRAL MEMBRANE EFFLUX PROTEIN-RELATED"/>
    <property type="match status" value="1"/>
</dbReference>
<feature type="transmembrane region" description="Helical" evidence="7">
    <location>
        <begin position="83"/>
        <end position="105"/>
    </location>
</feature>
<protein>
    <submittedName>
        <fullName evidence="8">MFS transporter</fullName>
    </submittedName>
</protein>
<gene>
    <name evidence="8" type="ORF">ACFFNX_30440</name>
</gene>
<keyword evidence="2" id="KW-0813">Transport</keyword>
<evidence type="ECO:0000256" key="1">
    <source>
        <dbReference type="ARBA" id="ARBA00004651"/>
    </source>
</evidence>
<name>A0ABV5YN75_9ACTN</name>
<dbReference type="Gene3D" id="1.20.1250.20">
    <property type="entry name" value="MFS general substrate transporter like domains"/>
    <property type="match status" value="1"/>
</dbReference>